<comment type="caution">
    <text evidence="2">The sequence shown here is derived from an EMBL/GenBank/DDBJ whole genome shotgun (WGS) entry which is preliminary data.</text>
</comment>
<keyword evidence="3" id="KW-1185">Reference proteome</keyword>
<evidence type="ECO:0000313" key="3">
    <source>
        <dbReference type="Proteomes" id="UP000526408"/>
    </source>
</evidence>
<dbReference type="AlphaFoldDB" id="A0A7X6JZL2"/>
<feature type="compositionally biased region" description="Gly residues" evidence="1">
    <location>
        <begin position="1"/>
        <end position="10"/>
    </location>
</feature>
<feature type="region of interest" description="Disordered" evidence="1">
    <location>
        <begin position="1"/>
        <end position="21"/>
    </location>
</feature>
<evidence type="ECO:0008006" key="4">
    <source>
        <dbReference type="Google" id="ProtNLM"/>
    </source>
</evidence>
<dbReference type="InterPro" id="IPR021719">
    <property type="entry name" value="Prot_inh_I78"/>
</dbReference>
<evidence type="ECO:0000313" key="2">
    <source>
        <dbReference type="EMBL" id="NKX44923.1"/>
    </source>
</evidence>
<reference evidence="2 3" key="1">
    <citation type="submission" date="2020-04" db="EMBL/GenBank/DDBJ databases">
        <authorList>
            <person name="Yoon J."/>
        </authorList>
    </citation>
    <scope>NUCLEOTIDE SEQUENCE [LARGE SCALE GENOMIC DNA]</scope>
    <source>
        <strain evidence="2 3">KMU-115</strain>
    </source>
</reference>
<proteinExistence type="predicted"/>
<organism evidence="2 3">
    <name type="scientific">Roseicyclus persicicus</name>
    <dbReference type="NCBI Taxonomy" id="2650661"/>
    <lineage>
        <taxon>Bacteria</taxon>
        <taxon>Pseudomonadati</taxon>
        <taxon>Pseudomonadota</taxon>
        <taxon>Alphaproteobacteria</taxon>
        <taxon>Rhodobacterales</taxon>
        <taxon>Roseobacteraceae</taxon>
        <taxon>Roseicyclus</taxon>
    </lineage>
</organism>
<dbReference type="EMBL" id="JAAZQQ010000003">
    <property type="protein sequence ID" value="NKX44923.1"/>
    <property type="molecule type" value="Genomic_DNA"/>
</dbReference>
<sequence length="83" mass="8565">MALANGGGTGMREPQPPIDGPDTCGAAAFVELVGQPAAALEGLSFDGPVRVIGPRQAVTMDFLPQRINFLVDDAGVITRIRCG</sequence>
<protein>
    <recommendedName>
        <fullName evidence="4">Peptidase inhibitor I78 family protein</fullName>
    </recommendedName>
</protein>
<dbReference type="Proteomes" id="UP000526408">
    <property type="component" value="Unassembled WGS sequence"/>
</dbReference>
<accession>A0A7X6JZL2</accession>
<dbReference type="Pfam" id="PF11720">
    <property type="entry name" value="Inhibitor_I78"/>
    <property type="match status" value="1"/>
</dbReference>
<evidence type="ECO:0000256" key="1">
    <source>
        <dbReference type="SAM" id="MobiDB-lite"/>
    </source>
</evidence>
<name>A0A7X6JZL2_9RHOB</name>
<gene>
    <name evidence="2" type="ORF">HCU73_10005</name>
</gene>
<dbReference type="Gene3D" id="3.30.10.10">
    <property type="entry name" value="Trypsin Inhibitor V, subunit A"/>
    <property type="match status" value="1"/>
</dbReference>